<accession>A0A9Q0F8I4</accession>
<feature type="compositionally biased region" description="Acidic residues" evidence="2">
    <location>
        <begin position="301"/>
        <end position="310"/>
    </location>
</feature>
<evidence type="ECO:0000313" key="4">
    <source>
        <dbReference type="EMBL" id="KAJ4826810.1"/>
    </source>
</evidence>
<comment type="caution">
    <text evidence="4">The sequence shown here is derived from an EMBL/GenBank/DDBJ whole genome shotgun (WGS) entry which is preliminary data.</text>
</comment>
<feature type="region of interest" description="Disordered" evidence="2">
    <location>
        <begin position="74"/>
        <end position="209"/>
    </location>
</feature>
<dbReference type="InterPro" id="IPR021410">
    <property type="entry name" value="FAF"/>
</dbReference>
<gene>
    <name evidence="4" type="ORF">Tsubulata_016030</name>
</gene>
<reference evidence="4" key="2">
    <citation type="journal article" date="2023" name="Plants (Basel)">
        <title>Annotation of the Turnera subulata (Passifloraceae) Draft Genome Reveals the S-Locus Evolved after the Divergence of Turneroideae from Passifloroideae in a Stepwise Manner.</title>
        <authorList>
            <person name="Henning P.M."/>
            <person name="Roalson E.H."/>
            <person name="Mir W."/>
            <person name="McCubbin A.G."/>
            <person name="Shore J.S."/>
        </authorList>
    </citation>
    <scope>NUCLEOTIDE SEQUENCE</scope>
    <source>
        <tissue evidence="4">Leaves</tissue>
    </source>
</reference>
<dbReference type="OrthoDB" id="1303570at2759"/>
<keyword evidence="5" id="KW-1185">Reference proteome</keyword>
<feature type="region of interest" description="Disordered" evidence="2">
    <location>
        <begin position="291"/>
        <end position="356"/>
    </location>
</feature>
<evidence type="ECO:0000256" key="1">
    <source>
        <dbReference type="ARBA" id="ARBA00008690"/>
    </source>
</evidence>
<dbReference type="Proteomes" id="UP001141552">
    <property type="component" value="Unassembled WGS sequence"/>
</dbReference>
<protein>
    <recommendedName>
        <fullName evidence="3">FAF domain-containing protein</fullName>
    </recommendedName>
</protein>
<dbReference type="EMBL" id="JAKUCV010006577">
    <property type="protein sequence ID" value="KAJ4826810.1"/>
    <property type="molecule type" value="Genomic_DNA"/>
</dbReference>
<dbReference type="AlphaFoldDB" id="A0A9Q0F8I4"/>
<dbReference type="PANTHER" id="PTHR33155">
    <property type="entry name" value="FANTASTIC FOUR-LIKE PROTEIN (DUF3049)"/>
    <property type="match status" value="1"/>
</dbReference>
<comment type="similarity">
    <text evidence="1">Belongs to the fantastic four family.</text>
</comment>
<feature type="compositionally biased region" description="Acidic residues" evidence="2">
    <location>
        <begin position="318"/>
        <end position="334"/>
    </location>
</feature>
<feature type="compositionally biased region" description="Basic and acidic residues" evidence="2">
    <location>
        <begin position="291"/>
        <end position="300"/>
    </location>
</feature>
<dbReference type="Pfam" id="PF11250">
    <property type="entry name" value="FAF"/>
    <property type="match status" value="1"/>
</dbReference>
<dbReference type="InterPro" id="IPR046431">
    <property type="entry name" value="FAF_dom"/>
</dbReference>
<dbReference type="PANTHER" id="PTHR33155:SF3">
    <property type="entry name" value="PROTEIN FAF-LIKE, CHLOROPLASTIC"/>
    <property type="match status" value="1"/>
</dbReference>
<feature type="region of interest" description="Disordered" evidence="2">
    <location>
        <begin position="225"/>
        <end position="252"/>
    </location>
</feature>
<sequence length="539" mass="59561">MSSLSKSFGGLSSSSLKEEVIVTEKQGIVSILGSDVDRTNSVASLRRTLSADMSSKKWQAQHGFYPLKKIASSQELGVSITDSSSSEEEEEYEEASKNSSEHIWSSIQQDKNKKELEKPSQFDMWSSIISQKKQDDHDSSSNPPAPYVHPLVKRSTSSLSEKSLEICTESLGSETGSDGFSSYPPSETGDAEEDKEVEHEHPVEAVPKYDTEEVHVVKYNFAAAAKKSSPRSFPPPIPSLSKRDGASVHMRSHRDNGRLVVEAVSVPSQNNFRAQRQDGRLVLTFLNAAEDKEETKKSEAEQFDVEMENSEGEKGYGEEEDEDEEEVEMEEEDYVELRDNERGRGEGGGEQEEEEEDVAFVMEQTPRMPSGGVISVHRLALVMNKPLVLSNRNPTWPNKFNEVAKSDQAGEGGVFQEVTPLTQSLPPRPPVVGRMISSAPQAALAASAAVSFNPCEYFWKPKPMPASIFSPITKKPASSPPGTNNNFLSLSKNLMPKDQQDLVLLRGNKQQGDCFVPSLNGCKEPRRVLFWEPHCIATS</sequence>
<reference evidence="4" key="1">
    <citation type="submission" date="2022-02" db="EMBL/GenBank/DDBJ databases">
        <authorList>
            <person name="Henning P.M."/>
            <person name="McCubbin A.G."/>
            <person name="Shore J.S."/>
        </authorList>
    </citation>
    <scope>NUCLEOTIDE SEQUENCE</scope>
    <source>
        <strain evidence="4">F60SS</strain>
        <tissue evidence="4">Leaves</tissue>
    </source>
</reference>
<proteinExistence type="inferred from homology"/>
<name>A0A9Q0F8I4_9ROSI</name>
<feature type="compositionally biased region" description="Basic and acidic residues" evidence="2">
    <location>
        <begin position="196"/>
        <end position="209"/>
    </location>
</feature>
<feature type="compositionally biased region" description="Basic and acidic residues" evidence="2">
    <location>
        <begin position="335"/>
        <end position="347"/>
    </location>
</feature>
<evidence type="ECO:0000259" key="3">
    <source>
        <dbReference type="Pfam" id="PF11250"/>
    </source>
</evidence>
<organism evidence="4 5">
    <name type="scientific">Turnera subulata</name>
    <dbReference type="NCBI Taxonomy" id="218843"/>
    <lineage>
        <taxon>Eukaryota</taxon>
        <taxon>Viridiplantae</taxon>
        <taxon>Streptophyta</taxon>
        <taxon>Embryophyta</taxon>
        <taxon>Tracheophyta</taxon>
        <taxon>Spermatophyta</taxon>
        <taxon>Magnoliopsida</taxon>
        <taxon>eudicotyledons</taxon>
        <taxon>Gunneridae</taxon>
        <taxon>Pentapetalae</taxon>
        <taxon>rosids</taxon>
        <taxon>fabids</taxon>
        <taxon>Malpighiales</taxon>
        <taxon>Passifloraceae</taxon>
        <taxon>Turnera</taxon>
    </lineage>
</organism>
<evidence type="ECO:0000313" key="5">
    <source>
        <dbReference type="Proteomes" id="UP001141552"/>
    </source>
</evidence>
<feature type="compositionally biased region" description="Basic and acidic residues" evidence="2">
    <location>
        <begin position="110"/>
        <end position="120"/>
    </location>
</feature>
<feature type="domain" description="FAF" evidence="3">
    <location>
        <begin position="232"/>
        <end position="285"/>
    </location>
</feature>
<feature type="compositionally biased region" description="Polar residues" evidence="2">
    <location>
        <begin position="170"/>
        <end position="185"/>
    </location>
</feature>
<evidence type="ECO:0000256" key="2">
    <source>
        <dbReference type="SAM" id="MobiDB-lite"/>
    </source>
</evidence>